<dbReference type="Gene3D" id="3.10.450.50">
    <property type="match status" value="1"/>
</dbReference>
<dbReference type="Proteomes" id="UP001386437">
    <property type="component" value="Unassembled WGS sequence"/>
</dbReference>
<keyword evidence="3" id="KW-1185">Reference proteome</keyword>
<dbReference type="Pfam" id="PF07366">
    <property type="entry name" value="SnoaL"/>
    <property type="match status" value="1"/>
</dbReference>
<evidence type="ECO:0000313" key="2">
    <source>
        <dbReference type="EMBL" id="MEI6003178.1"/>
    </source>
</evidence>
<gene>
    <name evidence="2" type="ORF">H3V53_40700</name>
</gene>
<feature type="chain" id="PRO_5047103011" evidence="1">
    <location>
        <begin position="31"/>
        <end position="196"/>
    </location>
</feature>
<protein>
    <submittedName>
        <fullName evidence="2">Ester cyclase</fullName>
    </submittedName>
</protein>
<name>A0ABU8J6K2_9BURK</name>
<keyword evidence="1" id="KW-0732">Signal</keyword>
<sequence>MSIRPAVSLCRLLSAAGLALASLAAASAFAVSPAAAGHASNAAALVQPQQLTVDRSLPKAQRDAQILAARRYDTFWNTGDESLARAALAHDFTDRTLPPGRAQGIEGPLAASKFVRGAVPDMQAQIEQMVVAGDHVIVHLRFQGHFTGQFKGVQGHGQNVDFIATDIYRIKDGRIADNWHLEDNLTFLQQLGAVAN</sequence>
<evidence type="ECO:0000256" key="1">
    <source>
        <dbReference type="SAM" id="SignalP"/>
    </source>
</evidence>
<dbReference type="RefSeq" id="WP_336602731.1">
    <property type="nucleotide sequence ID" value="NZ_JACFYJ010000164.1"/>
</dbReference>
<organism evidence="2 3">
    <name type="scientific">Paraburkholderia bengalensis</name>
    <dbReference type="NCBI Taxonomy" id="2747562"/>
    <lineage>
        <taxon>Bacteria</taxon>
        <taxon>Pseudomonadati</taxon>
        <taxon>Pseudomonadota</taxon>
        <taxon>Betaproteobacteria</taxon>
        <taxon>Burkholderiales</taxon>
        <taxon>Burkholderiaceae</taxon>
        <taxon>Paraburkholderia</taxon>
    </lineage>
</organism>
<dbReference type="PANTHER" id="PTHR38436:SF1">
    <property type="entry name" value="ESTER CYCLASE"/>
    <property type="match status" value="1"/>
</dbReference>
<feature type="signal peptide" evidence="1">
    <location>
        <begin position="1"/>
        <end position="30"/>
    </location>
</feature>
<reference evidence="2 3" key="1">
    <citation type="journal article" date="2022" name="Arch. Microbiol.">
        <title>Paraburkholderia bengalensis sp. nov. isolated from roots of Oryza sativa, IR64.</title>
        <authorList>
            <person name="Nag P."/>
            <person name="Mondal N."/>
            <person name="Sarkar J."/>
            <person name="Das S."/>
        </authorList>
    </citation>
    <scope>NUCLEOTIDE SEQUENCE [LARGE SCALE GENOMIC DNA]</scope>
    <source>
        <strain evidence="2 3">IR64_4_BI</strain>
    </source>
</reference>
<dbReference type="InterPro" id="IPR032710">
    <property type="entry name" value="NTF2-like_dom_sf"/>
</dbReference>
<accession>A0ABU8J6K2</accession>
<evidence type="ECO:0000313" key="3">
    <source>
        <dbReference type="Proteomes" id="UP001386437"/>
    </source>
</evidence>
<dbReference type="SUPFAM" id="SSF54427">
    <property type="entry name" value="NTF2-like"/>
    <property type="match status" value="1"/>
</dbReference>
<proteinExistence type="predicted"/>
<dbReference type="InterPro" id="IPR009959">
    <property type="entry name" value="Cyclase_SnoaL-like"/>
</dbReference>
<comment type="caution">
    <text evidence="2">The sequence shown here is derived from an EMBL/GenBank/DDBJ whole genome shotgun (WGS) entry which is preliminary data.</text>
</comment>
<dbReference type="PANTHER" id="PTHR38436">
    <property type="entry name" value="POLYKETIDE CYCLASE SNOAL-LIKE DOMAIN"/>
    <property type="match status" value="1"/>
</dbReference>
<dbReference type="EMBL" id="JACFYJ010000164">
    <property type="protein sequence ID" value="MEI6003178.1"/>
    <property type="molecule type" value="Genomic_DNA"/>
</dbReference>